<evidence type="ECO:0000313" key="11">
    <source>
        <dbReference type="EMBL" id="OOQ89950.1"/>
    </source>
</evidence>
<feature type="region of interest" description="Disordered" evidence="9">
    <location>
        <begin position="197"/>
        <end position="221"/>
    </location>
</feature>
<accession>A0A1S9RXA4</accession>
<proteinExistence type="predicted"/>
<feature type="compositionally biased region" description="Polar residues" evidence="9">
    <location>
        <begin position="64"/>
        <end position="80"/>
    </location>
</feature>
<dbReference type="CDD" id="cd20335">
    <property type="entry name" value="BRcat_RBR"/>
    <property type="match status" value="1"/>
</dbReference>
<feature type="region of interest" description="Disordered" evidence="9">
    <location>
        <begin position="233"/>
        <end position="265"/>
    </location>
</feature>
<dbReference type="SMART" id="SM00647">
    <property type="entry name" value="IBR"/>
    <property type="match status" value="2"/>
</dbReference>
<organism evidence="11 12">
    <name type="scientific">Penicillium brasilianum</name>
    <dbReference type="NCBI Taxonomy" id="104259"/>
    <lineage>
        <taxon>Eukaryota</taxon>
        <taxon>Fungi</taxon>
        <taxon>Dikarya</taxon>
        <taxon>Ascomycota</taxon>
        <taxon>Pezizomycotina</taxon>
        <taxon>Eurotiomycetes</taxon>
        <taxon>Eurotiomycetidae</taxon>
        <taxon>Eurotiales</taxon>
        <taxon>Aspergillaceae</taxon>
        <taxon>Penicillium</taxon>
    </lineage>
</organism>
<dbReference type="PANTHER" id="PTHR11685">
    <property type="entry name" value="RBR FAMILY RING FINGER AND IBR DOMAIN-CONTAINING"/>
    <property type="match status" value="1"/>
</dbReference>
<keyword evidence="6" id="KW-0863">Zinc-finger</keyword>
<dbReference type="GO" id="GO:0061630">
    <property type="term" value="F:ubiquitin protein ligase activity"/>
    <property type="evidence" value="ECO:0007669"/>
    <property type="project" value="UniProtKB-EC"/>
</dbReference>
<dbReference type="Pfam" id="PF01485">
    <property type="entry name" value="IBR"/>
    <property type="match status" value="2"/>
</dbReference>
<evidence type="ECO:0000256" key="7">
    <source>
        <dbReference type="ARBA" id="ARBA00022786"/>
    </source>
</evidence>
<feature type="compositionally biased region" description="Polar residues" evidence="9">
    <location>
        <begin position="28"/>
        <end position="37"/>
    </location>
</feature>
<dbReference type="EMBL" id="LJBN01000101">
    <property type="protein sequence ID" value="OOQ89950.1"/>
    <property type="molecule type" value="Genomic_DNA"/>
</dbReference>
<evidence type="ECO:0000256" key="5">
    <source>
        <dbReference type="ARBA" id="ARBA00022737"/>
    </source>
</evidence>
<evidence type="ECO:0000256" key="1">
    <source>
        <dbReference type="ARBA" id="ARBA00001798"/>
    </source>
</evidence>
<evidence type="ECO:0000259" key="10">
    <source>
        <dbReference type="PROSITE" id="PS51873"/>
    </source>
</evidence>
<evidence type="ECO:0000256" key="6">
    <source>
        <dbReference type="ARBA" id="ARBA00022771"/>
    </source>
</evidence>
<dbReference type="CDD" id="cd22584">
    <property type="entry name" value="Rcat_RBR_unk"/>
    <property type="match status" value="1"/>
</dbReference>
<dbReference type="GO" id="GO:0016567">
    <property type="term" value="P:protein ubiquitination"/>
    <property type="evidence" value="ECO:0007669"/>
    <property type="project" value="InterPro"/>
</dbReference>
<gene>
    <name evidence="11" type="ORF">PEBR_08379</name>
</gene>
<dbReference type="AlphaFoldDB" id="A0A1S9RXA4"/>
<dbReference type="GO" id="GO:0008270">
    <property type="term" value="F:zinc ion binding"/>
    <property type="evidence" value="ECO:0007669"/>
    <property type="project" value="UniProtKB-KW"/>
</dbReference>
<sequence>MSKSTGKAPSFASPPYPSNPSPPASSAGMPNTAQLVHSTNMTPSTNPASSTSRSSNPSGSATTAHESQIRTPVHPSSTIDPKSAALIREILRQEVDNMMDKTKGKQPNRRPSDIELALEQWDRELSAQEQLEMDFSMAKSLDTAVRDDGYIITMFQQDEARARADRQLAIRIARIDGRTEQTDPVPSDTERIHHVDAAVAGSSSWAGPSGTASKGRARPENCDVTEELKRIKLAHEPTTLKTGTDEQTGRESPESSQRAKQQPHLATPEYACVSCNDPGDEIAVIQAPCLHHYYVDCLVQLVTQSIIDESLFPPRCCRMTLPLSIISVLIGPDLTRQYEEKSIERADPERTYCSNKTCSSYILPDCVSGFVGTCRKCETKTCTICKDEAHKGNCQTAVNDLLDIAGEQGWQQCICGHLVELNTGCNHMTCRCGYEFCYICGKKWKTCACASWDENKLLARAAQVAARQNAPENPRAVQQAANAMREGRPCEHDGRWYRIKGMNACEVCCSF</sequence>
<dbReference type="InterPro" id="IPR031127">
    <property type="entry name" value="E3_UB_ligase_RBR"/>
</dbReference>
<keyword evidence="5" id="KW-0677">Repeat</keyword>
<keyword evidence="8" id="KW-0862">Zinc</keyword>
<keyword evidence="3" id="KW-0808">Transferase</keyword>
<keyword evidence="4" id="KW-0479">Metal-binding</keyword>
<feature type="compositionally biased region" description="Polar residues" evidence="9">
    <location>
        <begin position="201"/>
        <end position="212"/>
    </location>
</feature>
<evidence type="ECO:0000256" key="8">
    <source>
        <dbReference type="ARBA" id="ARBA00022833"/>
    </source>
</evidence>
<dbReference type="Gene3D" id="1.20.120.1750">
    <property type="match status" value="1"/>
</dbReference>
<keyword evidence="7" id="KW-0833">Ubl conjugation pathway</keyword>
<dbReference type="SUPFAM" id="SSF57850">
    <property type="entry name" value="RING/U-box"/>
    <property type="match status" value="2"/>
</dbReference>
<evidence type="ECO:0000256" key="2">
    <source>
        <dbReference type="ARBA" id="ARBA00012251"/>
    </source>
</evidence>
<feature type="domain" description="RING-type" evidence="10">
    <location>
        <begin position="268"/>
        <end position="458"/>
    </location>
</feature>
<comment type="caution">
    <text evidence="11">The sequence shown here is derived from an EMBL/GenBank/DDBJ whole genome shotgun (WGS) entry which is preliminary data.</text>
</comment>
<feature type="compositionally biased region" description="Low complexity" evidence="9">
    <location>
        <begin position="38"/>
        <end position="63"/>
    </location>
</feature>
<dbReference type="PROSITE" id="PS51873">
    <property type="entry name" value="TRIAD"/>
    <property type="match status" value="1"/>
</dbReference>
<evidence type="ECO:0000256" key="3">
    <source>
        <dbReference type="ARBA" id="ARBA00022679"/>
    </source>
</evidence>
<evidence type="ECO:0000256" key="4">
    <source>
        <dbReference type="ARBA" id="ARBA00022723"/>
    </source>
</evidence>
<dbReference type="EC" id="2.3.2.31" evidence="2"/>
<evidence type="ECO:0000313" key="12">
    <source>
        <dbReference type="Proteomes" id="UP000190744"/>
    </source>
</evidence>
<comment type="catalytic activity">
    <reaction evidence="1">
        <text>[E2 ubiquitin-conjugating enzyme]-S-ubiquitinyl-L-cysteine + [acceptor protein]-L-lysine = [E2 ubiquitin-conjugating enzyme]-L-cysteine + [acceptor protein]-N(6)-ubiquitinyl-L-lysine.</text>
        <dbReference type="EC" id="2.3.2.31"/>
    </reaction>
</comment>
<feature type="compositionally biased region" description="Pro residues" evidence="9">
    <location>
        <begin position="12"/>
        <end position="23"/>
    </location>
</feature>
<dbReference type="InterPro" id="IPR002867">
    <property type="entry name" value="IBR_dom"/>
</dbReference>
<dbReference type="InterPro" id="IPR044066">
    <property type="entry name" value="TRIAD_supradom"/>
</dbReference>
<feature type="region of interest" description="Disordered" evidence="9">
    <location>
        <begin position="1"/>
        <end position="84"/>
    </location>
</feature>
<feature type="compositionally biased region" description="Basic and acidic residues" evidence="9">
    <location>
        <begin position="243"/>
        <end position="253"/>
    </location>
</feature>
<evidence type="ECO:0000256" key="9">
    <source>
        <dbReference type="SAM" id="MobiDB-lite"/>
    </source>
</evidence>
<protein>
    <recommendedName>
        <fullName evidence="2">RBR-type E3 ubiquitin transferase</fullName>
        <ecNumber evidence="2">2.3.2.31</ecNumber>
    </recommendedName>
</protein>
<dbReference type="Proteomes" id="UP000190744">
    <property type="component" value="Unassembled WGS sequence"/>
</dbReference>
<reference evidence="12" key="1">
    <citation type="submission" date="2015-09" db="EMBL/GenBank/DDBJ databases">
        <authorList>
            <person name="Fill T.P."/>
            <person name="Baretta J.F."/>
            <person name="de Almeida L.G."/>
            <person name="Rocha M."/>
            <person name="de Souza D.H."/>
            <person name="Malavazi I."/>
            <person name="Cerdeira L.T."/>
            <person name="Hong H."/>
            <person name="Samborskyy M."/>
            <person name="de Vasconcelos A.T."/>
            <person name="Leadlay P."/>
            <person name="Rodrigues-Filho E."/>
        </authorList>
    </citation>
    <scope>NUCLEOTIDE SEQUENCE [LARGE SCALE GENOMIC DNA]</scope>
    <source>
        <strain evidence="12">LaBioMMi 136</strain>
    </source>
</reference>
<name>A0A1S9RXA4_PENBI</name>